<dbReference type="AlphaFoldDB" id="A0AAD8V3A4"/>
<accession>A0AAD8V3A4</accession>
<dbReference type="RefSeq" id="XP_060411766.1">
    <property type="nucleotide sequence ID" value="XM_060558360.1"/>
</dbReference>
<evidence type="ECO:0000313" key="2">
    <source>
        <dbReference type="EMBL" id="KAK1580749.1"/>
    </source>
</evidence>
<dbReference type="EMBL" id="JAHLJV010000052">
    <property type="protein sequence ID" value="KAK1580749.1"/>
    <property type="molecule type" value="Genomic_DNA"/>
</dbReference>
<proteinExistence type="predicted"/>
<organism evidence="2 3">
    <name type="scientific">Colletotrichum navitas</name>
    <dbReference type="NCBI Taxonomy" id="681940"/>
    <lineage>
        <taxon>Eukaryota</taxon>
        <taxon>Fungi</taxon>
        <taxon>Dikarya</taxon>
        <taxon>Ascomycota</taxon>
        <taxon>Pezizomycotina</taxon>
        <taxon>Sordariomycetes</taxon>
        <taxon>Hypocreomycetidae</taxon>
        <taxon>Glomerellales</taxon>
        <taxon>Glomerellaceae</taxon>
        <taxon>Colletotrichum</taxon>
        <taxon>Colletotrichum graminicola species complex</taxon>
    </lineage>
</organism>
<reference evidence="2" key="1">
    <citation type="submission" date="2021-06" db="EMBL/GenBank/DDBJ databases">
        <title>Comparative genomics, transcriptomics and evolutionary studies reveal genomic signatures of adaptation to plant cell wall in hemibiotrophic fungi.</title>
        <authorList>
            <consortium name="DOE Joint Genome Institute"/>
            <person name="Baroncelli R."/>
            <person name="Diaz J.F."/>
            <person name="Benocci T."/>
            <person name="Peng M."/>
            <person name="Battaglia E."/>
            <person name="Haridas S."/>
            <person name="Andreopoulos W."/>
            <person name="Labutti K."/>
            <person name="Pangilinan J."/>
            <person name="Floch G.L."/>
            <person name="Makela M.R."/>
            <person name="Henrissat B."/>
            <person name="Grigoriev I.V."/>
            <person name="Crouch J.A."/>
            <person name="De Vries R.P."/>
            <person name="Sukno S.A."/>
            <person name="Thon M.R."/>
        </authorList>
    </citation>
    <scope>NUCLEOTIDE SEQUENCE</scope>
    <source>
        <strain evidence="2">CBS 125086</strain>
    </source>
</reference>
<keyword evidence="3" id="KW-1185">Reference proteome</keyword>
<feature type="region of interest" description="Disordered" evidence="1">
    <location>
        <begin position="28"/>
        <end position="82"/>
    </location>
</feature>
<evidence type="ECO:0000256" key="1">
    <source>
        <dbReference type="SAM" id="MobiDB-lite"/>
    </source>
</evidence>
<name>A0AAD8V3A4_9PEZI</name>
<feature type="compositionally biased region" description="Basic and acidic residues" evidence="1">
    <location>
        <begin position="34"/>
        <end position="44"/>
    </location>
</feature>
<protein>
    <submittedName>
        <fullName evidence="2">Uncharacterized protein</fullName>
    </submittedName>
</protein>
<evidence type="ECO:0000313" key="3">
    <source>
        <dbReference type="Proteomes" id="UP001230504"/>
    </source>
</evidence>
<gene>
    <name evidence="2" type="ORF">LY79DRAFT_560808</name>
</gene>
<dbReference type="GeneID" id="85442600"/>
<sequence>MRMRPSRCSSVPIQRPCPPARCDWPDVTMRRRKGGEETLKERRATCPTTAQPNHDQAGPSSMGVGGTATKPDRAAIVDADKQ</sequence>
<feature type="compositionally biased region" description="Basic and acidic residues" evidence="1">
    <location>
        <begin position="70"/>
        <end position="82"/>
    </location>
</feature>
<dbReference type="Proteomes" id="UP001230504">
    <property type="component" value="Unassembled WGS sequence"/>
</dbReference>
<comment type="caution">
    <text evidence="2">The sequence shown here is derived from an EMBL/GenBank/DDBJ whole genome shotgun (WGS) entry which is preliminary data.</text>
</comment>